<dbReference type="Pfam" id="PF07177">
    <property type="entry name" value="Neuralized"/>
    <property type="match status" value="1"/>
</dbReference>
<keyword evidence="2" id="KW-0812">Transmembrane</keyword>
<feature type="region of interest" description="Disordered" evidence="1">
    <location>
        <begin position="1703"/>
        <end position="1737"/>
    </location>
</feature>
<feature type="transmembrane region" description="Helical" evidence="2">
    <location>
        <begin position="926"/>
        <end position="945"/>
    </location>
</feature>
<evidence type="ECO:0000313" key="6">
    <source>
        <dbReference type="Proteomes" id="UP001152797"/>
    </source>
</evidence>
<accession>A0A9P1M2Q7</accession>
<feature type="transmembrane region" description="Helical" evidence="2">
    <location>
        <begin position="574"/>
        <end position="596"/>
    </location>
</feature>
<feature type="region of interest" description="Disordered" evidence="1">
    <location>
        <begin position="1584"/>
        <end position="1609"/>
    </location>
</feature>
<name>A0A9P1M2Q7_9DINO</name>
<reference evidence="5" key="2">
    <citation type="submission" date="2024-04" db="EMBL/GenBank/DDBJ databases">
        <authorList>
            <person name="Chen Y."/>
            <person name="Shah S."/>
            <person name="Dougan E. K."/>
            <person name="Thang M."/>
            <person name="Chan C."/>
        </authorList>
    </citation>
    <scope>NUCLEOTIDE SEQUENCE [LARGE SCALE GENOMIC DNA]</scope>
</reference>
<feature type="transmembrane region" description="Helical" evidence="2">
    <location>
        <begin position="895"/>
        <end position="919"/>
    </location>
</feature>
<keyword evidence="2" id="KW-1133">Transmembrane helix</keyword>
<evidence type="ECO:0000259" key="3">
    <source>
        <dbReference type="Pfam" id="PF07177"/>
    </source>
</evidence>
<feature type="region of interest" description="Disordered" evidence="1">
    <location>
        <begin position="753"/>
        <end position="776"/>
    </location>
</feature>
<dbReference type="Gene3D" id="2.60.120.920">
    <property type="match status" value="1"/>
</dbReference>
<keyword evidence="2" id="KW-0472">Membrane</keyword>
<evidence type="ECO:0000313" key="5">
    <source>
        <dbReference type="EMBL" id="CAL1172926.1"/>
    </source>
</evidence>
<evidence type="ECO:0000256" key="1">
    <source>
        <dbReference type="SAM" id="MobiDB-lite"/>
    </source>
</evidence>
<dbReference type="InterPro" id="IPR006573">
    <property type="entry name" value="NHR_dom"/>
</dbReference>
<feature type="transmembrane region" description="Helical" evidence="2">
    <location>
        <begin position="475"/>
        <end position="495"/>
    </location>
</feature>
<comment type="caution">
    <text evidence="4">The sequence shown here is derived from an EMBL/GenBank/DDBJ whole genome shotgun (WGS) entry which is preliminary data.</text>
</comment>
<evidence type="ECO:0000313" key="4">
    <source>
        <dbReference type="EMBL" id="CAI4019551.1"/>
    </source>
</evidence>
<dbReference type="InterPro" id="IPR043136">
    <property type="entry name" value="B30.2/SPRY_sf"/>
</dbReference>
<feature type="transmembrane region" description="Helical" evidence="2">
    <location>
        <begin position="993"/>
        <end position="1015"/>
    </location>
</feature>
<reference evidence="4" key="1">
    <citation type="submission" date="2022-10" db="EMBL/GenBank/DDBJ databases">
        <authorList>
            <person name="Chen Y."/>
            <person name="Dougan E. K."/>
            <person name="Chan C."/>
            <person name="Rhodes N."/>
            <person name="Thang M."/>
        </authorList>
    </citation>
    <scope>NUCLEOTIDE SEQUENCE</scope>
</reference>
<dbReference type="EMBL" id="CAMXCT020006756">
    <property type="protein sequence ID" value="CAL1172926.1"/>
    <property type="molecule type" value="Genomic_DNA"/>
</dbReference>
<sequence length="2025" mass="223858">MAVQDKMLVIPVTTTGNSSCGEVEPSPTFGISPNPVPLSISTSNVTRWGAVDSASVAQWTVQRLEQPGNYQVCYCADSPDGSLDSRGECFSGAAGFYHEMGSLEVRGADPAQMFLCVPGKTCEFVVTGVNLSISDKVRLVGPEDSCSRPKPLVTATKIDFNQAAEANQSSARFDLGLLELTRPMALRLCYCASYNRDGQGSDCSDVADFTHAAGVVNVAICPIPPGGGTFVVPVQDVYGDPGDPKFRFYSLPAWLCHDAGSRTSSDIAKYQSIMLLGSGGLEGKGGASGDEDLVYSSRVAQCIPGIEAAVPRFPNSNISTTDVSVVGGAGANINGLPIDTGFRLQGSMSLSDERGNMQTCVSWEVEVVSFGCGWDAAMTFGIVLHLLLFVTIIWSCFSNQIYHCSAFCSWTKKVEPIVETDPEEKEEALRRAADAIRRMPTVATTGTPSVKAIAAGGASIEEPDRPLQLLCSSRTACILAAVRMTTVILQLLFVLCRLDDVLIFFVMPLLMTFVSLAVQVALVCAAWDLRRTRRCFKRPQYVMHSFTLTLKVHLDLVIPLMAQRHHSELWRPAAVLVFLQLLVQVLFPVCMLLYGLRSGRRRLPKVLGRPMMANPRPAAPDSLEVMEVDVTDAKVQAVMQETLYKPENRRGSLSVTDPTGMTMAADMANQLTLEKLPRGVSVQKGNIGLQGIATSSDVTAVNVAARRNSIQHAKPRPGKRRRNSVEFLVGGLPLEPDETSPSTVRHRRASADLYASMEDDPRAPTKGSLTSLTSSAESMHKREELVLHMFRMKALEEHLNTQKPRWRCVLGSVCFSALVFPCSCCARRFKRLRWKGALCRSSWEEEASEEFRRQRIVGLWAFLDTSGWSVAAMQFRKQAEGAGGFSLPHFEDRRACISCAVGGFDLAVLSLALVGIYLPRLNYTELSFLLLAAVVTLLQVGRPGIFHAASALADDLFLNPQSLLGFFLCAVLLRCLVIAMIGFGCASFSWSGYLLSTVSLLILWGPVLLFCWRSWPVIWNIVTGFKAPWPSKISTMFTDFGEIFLPARLKEKNHRLNWNFKNRPVVLQAPTPPAVTRAPGATRKLDADRPPSPPNLRDAAYKVLAYRKEQGNQPEELQTLPAEPCLAALVQLVEDIVYGVPQELGQRILDQQGEVAQLHHLFVDLNRQPPHLEDKKRRVRRLLEAMTIVDQLANVCQYMGPMTRLSYDELHAQVLEELWLARSMVGLDTLLRSRHFCRGCLASRASLLEAQIPTAPRFWLVHDQTLQRLGRLPVAREFEHLTTASDAHQAHGRHAIVMVVVHRWRSTASPDLHGVTWRQLVTFARWYRWRWGEEHELFFWIDCCCMPEIRGRMPEKPRVKPDIWASEDDQPMPVSPDSTGPQSNFAKLMDRRGLANLAAWSQATGNNLDDEDYVEEVVDQAYLDMTAGRKEDADFAGLDAMLPAIFAASHGVVMCNSHDSEKDAWCRLYLSLAYAFLPCGRLMYEVKRDLVHISREMRKRRKEAAEAEGRLLELPGAIGGLRLEDTGEDHLSPLGDERMNSKMQETIPSSLAVTAPSETAPSGTNDAETIPEAEVRLPKDCSLLAHHGPDAQKAPSGPSGPLKHQDTGTKSELKDLKFLAECLDRFVEDTEAESYEKLLPVPTDWDNLLLEDEWDMGRIQRLTSVSMDAPTLPTDTGYKRRPLEYGKTKMLICCLGGPKRDARRKVRLTQEEESSSESEEEQIYVEEEDPEEPPDLPVVPYTYKEESEEDKMLELYFNRSIKKEEEADPKDGTLQPFSLKKQTTKSISLGTTTSSWFNATSPALTRSLQPPPLRLTLASAPPVQRFHETFVSRAVKTDVKKRVAERIGENNTFLPTASVGSGGMAMLSKPLAIRGNVCPDSPASRGVTFDVVLEEVDPRPNRDGLAIGFTAQDPEDWPLHRKAIPQTALEMPRSCVVGYSGRWVTPGNRELVEGSYNPAKLKRGDVLTAVIAGQPANLMRILLNGKVVAQKPLSFTGLDPSAPLWGLVDLEGSCVKLRLGSSLLE</sequence>
<feature type="transmembrane region" description="Helical" evidence="2">
    <location>
        <begin position="501"/>
        <end position="529"/>
    </location>
</feature>
<protein>
    <recommendedName>
        <fullName evidence="3">NHR domain-containing protein</fullName>
    </recommendedName>
</protein>
<dbReference type="EMBL" id="CAMXCT010006756">
    <property type="protein sequence ID" value="CAI4019551.1"/>
    <property type="molecule type" value="Genomic_DNA"/>
</dbReference>
<feature type="domain" description="NHR" evidence="3">
    <location>
        <begin position="1877"/>
        <end position="2019"/>
    </location>
</feature>
<proteinExistence type="predicted"/>
<feature type="region of interest" description="Disordered" evidence="1">
    <location>
        <begin position="1071"/>
        <end position="1092"/>
    </location>
</feature>
<dbReference type="OrthoDB" id="487337at2759"/>
<organism evidence="4">
    <name type="scientific">Cladocopium goreaui</name>
    <dbReference type="NCBI Taxonomy" id="2562237"/>
    <lineage>
        <taxon>Eukaryota</taxon>
        <taxon>Sar</taxon>
        <taxon>Alveolata</taxon>
        <taxon>Dinophyceae</taxon>
        <taxon>Suessiales</taxon>
        <taxon>Symbiodiniaceae</taxon>
        <taxon>Cladocopium</taxon>
    </lineage>
</organism>
<feature type="region of interest" description="Disordered" evidence="1">
    <location>
        <begin position="1550"/>
        <end position="1569"/>
    </location>
</feature>
<feature type="compositionally biased region" description="Polar residues" evidence="1">
    <location>
        <begin position="767"/>
        <end position="776"/>
    </location>
</feature>
<keyword evidence="6" id="KW-1185">Reference proteome</keyword>
<feature type="region of interest" description="Disordered" evidence="1">
    <location>
        <begin position="1363"/>
        <end position="1382"/>
    </location>
</feature>
<feature type="transmembrane region" description="Helical" evidence="2">
    <location>
        <begin position="965"/>
        <end position="986"/>
    </location>
</feature>
<feature type="transmembrane region" description="Helical" evidence="2">
    <location>
        <begin position="376"/>
        <end position="397"/>
    </location>
</feature>
<feature type="compositionally biased region" description="Polar residues" evidence="1">
    <location>
        <begin position="1550"/>
        <end position="1567"/>
    </location>
</feature>
<feature type="compositionally biased region" description="Acidic residues" evidence="1">
    <location>
        <begin position="1711"/>
        <end position="1734"/>
    </location>
</feature>
<dbReference type="Proteomes" id="UP001152797">
    <property type="component" value="Unassembled WGS sequence"/>
</dbReference>
<evidence type="ECO:0000256" key="2">
    <source>
        <dbReference type="SAM" id="Phobius"/>
    </source>
</evidence>
<dbReference type="EMBL" id="CAMXCT030006756">
    <property type="protein sequence ID" value="CAL4806863.1"/>
    <property type="molecule type" value="Genomic_DNA"/>
</dbReference>
<gene>
    <name evidence="4" type="ORF">C1SCF055_LOCUS44045</name>
</gene>